<sequence>MYSYDEFTEDLNLGHEIEFILNDTHFLISYNESGWYCIKKNEEARIKYESVEQLLNQVKINGKTLKSLWGNIIVSDVF</sequence>
<evidence type="ECO:0000313" key="1">
    <source>
        <dbReference type="EMBL" id="MDN4602146.1"/>
    </source>
</evidence>
<dbReference type="EMBL" id="JAROCD010000006">
    <property type="protein sequence ID" value="MDN4602146.1"/>
    <property type="molecule type" value="Genomic_DNA"/>
</dbReference>
<gene>
    <name evidence="1" type="ORF">P5G61_12995</name>
</gene>
<dbReference type="Proteomes" id="UP001174205">
    <property type="component" value="Unassembled WGS sequence"/>
</dbReference>
<organism evidence="1 2">
    <name type="scientific">Paenibacillus vandeheii</name>
    <dbReference type="NCBI Taxonomy" id="3035917"/>
    <lineage>
        <taxon>Bacteria</taxon>
        <taxon>Bacillati</taxon>
        <taxon>Bacillota</taxon>
        <taxon>Bacilli</taxon>
        <taxon>Bacillales</taxon>
        <taxon>Paenibacillaceae</taxon>
        <taxon>Paenibacillus</taxon>
    </lineage>
</organism>
<comment type="caution">
    <text evidence="1">The sequence shown here is derived from an EMBL/GenBank/DDBJ whole genome shotgun (WGS) entry which is preliminary data.</text>
</comment>
<reference evidence="1" key="1">
    <citation type="submission" date="2023-03" db="EMBL/GenBank/DDBJ databases">
        <title>MT1 and MT2 Draft Genomes of Novel Species.</title>
        <authorList>
            <person name="Venkateswaran K."/>
        </authorList>
    </citation>
    <scope>NUCLEOTIDE SEQUENCE</scope>
    <source>
        <strain evidence="1">F6_3S_P_1C</strain>
    </source>
</reference>
<accession>A0ABT8JBZ9</accession>
<dbReference type="RefSeq" id="WP_285075593.1">
    <property type="nucleotide sequence ID" value="NZ_JAROCD010000006.1"/>
</dbReference>
<protein>
    <submittedName>
        <fullName evidence="1">Uncharacterized protein</fullName>
    </submittedName>
</protein>
<proteinExistence type="predicted"/>
<keyword evidence="2" id="KW-1185">Reference proteome</keyword>
<evidence type="ECO:0000313" key="2">
    <source>
        <dbReference type="Proteomes" id="UP001174205"/>
    </source>
</evidence>
<name>A0ABT8JBZ9_9BACL</name>